<reference evidence="3" key="1">
    <citation type="submission" date="2021-02" db="EMBL/GenBank/DDBJ databases">
        <title>Thiocyanate and organic carbon inputs drive convergent selection for specific autotrophic Afipia and Thiobacillus strains within complex microbiomes.</title>
        <authorList>
            <person name="Huddy R.J."/>
            <person name="Sachdeva R."/>
            <person name="Kadzinga F."/>
            <person name="Kantor R.S."/>
            <person name="Harrison S.T.L."/>
            <person name="Banfield J.F."/>
        </authorList>
    </citation>
    <scope>NUCLEOTIDE SEQUENCE</scope>
    <source>
        <strain evidence="3">SCN18_10_11_15_R1_P_69_7</strain>
    </source>
</reference>
<feature type="domain" description="Bacterial type II secretion system protein E" evidence="2">
    <location>
        <begin position="2"/>
        <end position="73"/>
    </location>
</feature>
<evidence type="ECO:0000259" key="2">
    <source>
        <dbReference type="Pfam" id="PF00437"/>
    </source>
</evidence>
<evidence type="ECO:0000313" key="4">
    <source>
        <dbReference type="Proteomes" id="UP000664815"/>
    </source>
</evidence>
<evidence type="ECO:0000256" key="1">
    <source>
        <dbReference type="ARBA" id="ARBA00006611"/>
    </source>
</evidence>
<proteinExistence type="inferred from homology"/>
<dbReference type="SUPFAM" id="SSF52540">
    <property type="entry name" value="P-loop containing nucleoside triphosphate hydrolases"/>
    <property type="match status" value="1"/>
</dbReference>
<dbReference type="InterPro" id="IPR001482">
    <property type="entry name" value="T2SS/T4SS_dom"/>
</dbReference>
<dbReference type="Proteomes" id="UP000664815">
    <property type="component" value="Unassembled WGS sequence"/>
</dbReference>
<feature type="non-terminal residue" evidence="3">
    <location>
        <position position="1"/>
    </location>
</feature>
<dbReference type="EMBL" id="JAFKMG010000235">
    <property type="protein sequence ID" value="MBN8798154.1"/>
    <property type="molecule type" value="Genomic_DNA"/>
</dbReference>
<evidence type="ECO:0000313" key="3">
    <source>
        <dbReference type="EMBL" id="MBN8798154.1"/>
    </source>
</evidence>
<dbReference type="Gene3D" id="3.40.50.300">
    <property type="entry name" value="P-loop containing nucleotide triphosphate hydrolases"/>
    <property type="match status" value="1"/>
</dbReference>
<protein>
    <recommendedName>
        <fullName evidence="2">Bacterial type II secretion system protein E domain-containing protein</fullName>
    </recommendedName>
</protein>
<dbReference type="AlphaFoldDB" id="A0A9D8KTD1"/>
<comment type="caution">
    <text evidence="3">The sequence shown here is derived from an EMBL/GenBank/DDBJ whole genome shotgun (WGS) entry which is preliminary data.</text>
</comment>
<organism evidence="3 4">
    <name type="scientific">Stenotrophomonas nitritireducens</name>
    <dbReference type="NCBI Taxonomy" id="83617"/>
    <lineage>
        <taxon>Bacteria</taxon>
        <taxon>Pseudomonadati</taxon>
        <taxon>Pseudomonadota</taxon>
        <taxon>Gammaproteobacteria</taxon>
        <taxon>Lysobacterales</taxon>
        <taxon>Lysobacteraceae</taxon>
        <taxon>Stenotrophomonas</taxon>
    </lineage>
</organism>
<accession>A0A9D8KTD1</accession>
<dbReference type="Pfam" id="PF00437">
    <property type="entry name" value="T2SSE"/>
    <property type="match status" value="1"/>
</dbReference>
<name>A0A9D8KTD1_9GAMM</name>
<sequence length="81" mass="8576">GAGCERCRGSGFHGRLPVYDIMVVDEALDNGIADDVSRETLRNLAMNAGFRSIEDVARARVLAGQTTSEEVMRVAGVGPAP</sequence>
<comment type="similarity">
    <text evidence="1">Belongs to the GSP E family.</text>
</comment>
<dbReference type="InterPro" id="IPR027417">
    <property type="entry name" value="P-loop_NTPase"/>
</dbReference>
<gene>
    <name evidence="3" type="ORF">J0H45_02170</name>
</gene>